<keyword evidence="6" id="KW-0560">Oxidoreductase</keyword>
<evidence type="ECO:0000313" key="12">
    <source>
        <dbReference type="Proteomes" id="UP000053593"/>
    </source>
</evidence>
<protein>
    <submittedName>
        <fullName evidence="11">Unplaced genomic scaffold GYMLUscaffold_80, whole genome shotgun sequence</fullName>
    </submittedName>
</protein>
<evidence type="ECO:0000256" key="1">
    <source>
        <dbReference type="ARBA" id="ARBA00001971"/>
    </source>
</evidence>
<evidence type="ECO:0000256" key="5">
    <source>
        <dbReference type="ARBA" id="ARBA00022723"/>
    </source>
</evidence>
<evidence type="ECO:0000256" key="6">
    <source>
        <dbReference type="ARBA" id="ARBA00023002"/>
    </source>
</evidence>
<dbReference type="EMBL" id="KN834828">
    <property type="protein sequence ID" value="KIK53485.1"/>
    <property type="molecule type" value="Genomic_DNA"/>
</dbReference>
<evidence type="ECO:0000313" key="11">
    <source>
        <dbReference type="EMBL" id="KIK53485.1"/>
    </source>
</evidence>
<gene>
    <name evidence="11" type="ORF">GYMLUDRAFT_250310</name>
</gene>
<dbReference type="CDD" id="cd11065">
    <property type="entry name" value="CYP64-like"/>
    <property type="match status" value="1"/>
</dbReference>
<keyword evidence="10" id="KW-1133">Transmembrane helix</keyword>
<keyword evidence="10" id="KW-0812">Transmembrane</keyword>
<accession>A0A0D0ASU3</accession>
<feature type="transmembrane region" description="Helical" evidence="10">
    <location>
        <begin position="280"/>
        <end position="302"/>
    </location>
</feature>
<name>A0A0D0ASU3_9AGAR</name>
<dbReference type="InterPro" id="IPR001128">
    <property type="entry name" value="Cyt_P450"/>
</dbReference>
<dbReference type="OrthoDB" id="2789670at2759"/>
<keyword evidence="8" id="KW-0503">Monooxygenase</keyword>
<dbReference type="GO" id="GO:0005506">
    <property type="term" value="F:iron ion binding"/>
    <property type="evidence" value="ECO:0007669"/>
    <property type="project" value="InterPro"/>
</dbReference>
<evidence type="ECO:0000256" key="4">
    <source>
        <dbReference type="ARBA" id="ARBA00022617"/>
    </source>
</evidence>
<dbReference type="PRINTS" id="PR00463">
    <property type="entry name" value="EP450I"/>
</dbReference>
<dbReference type="GO" id="GO:0020037">
    <property type="term" value="F:heme binding"/>
    <property type="evidence" value="ECO:0007669"/>
    <property type="project" value="InterPro"/>
</dbReference>
<feature type="transmembrane region" description="Helical" evidence="10">
    <location>
        <begin position="425"/>
        <end position="443"/>
    </location>
</feature>
<dbReference type="InterPro" id="IPR050364">
    <property type="entry name" value="Cytochrome_P450_fung"/>
</dbReference>
<keyword evidence="12" id="KW-1185">Reference proteome</keyword>
<dbReference type="AlphaFoldDB" id="A0A0D0ASU3"/>
<evidence type="ECO:0000256" key="7">
    <source>
        <dbReference type="ARBA" id="ARBA00023004"/>
    </source>
</evidence>
<keyword evidence="4 9" id="KW-0349">Heme</keyword>
<evidence type="ECO:0000256" key="2">
    <source>
        <dbReference type="ARBA" id="ARBA00005179"/>
    </source>
</evidence>
<dbReference type="Proteomes" id="UP000053593">
    <property type="component" value="Unassembled WGS sequence"/>
</dbReference>
<comment type="similarity">
    <text evidence="3">Belongs to the cytochrome P450 family.</text>
</comment>
<dbReference type="InterPro" id="IPR036396">
    <property type="entry name" value="Cyt_P450_sf"/>
</dbReference>
<organism evidence="11 12">
    <name type="scientific">Collybiopsis luxurians FD-317 M1</name>
    <dbReference type="NCBI Taxonomy" id="944289"/>
    <lineage>
        <taxon>Eukaryota</taxon>
        <taxon>Fungi</taxon>
        <taxon>Dikarya</taxon>
        <taxon>Basidiomycota</taxon>
        <taxon>Agaricomycotina</taxon>
        <taxon>Agaricomycetes</taxon>
        <taxon>Agaricomycetidae</taxon>
        <taxon>Agaricales</taxon>
        <taxon>Marasmiineae</taxon>
        <taxon>Omphalotaceae</taxon>
        <taxon>Collybiopsis</taxon>
        <taxon>Collybiopsis luxurians</taxon>
    </lineage>
</organism>
<evidence type="ECO:0000256" key="10">
    <source>
        <dbReference type="SAM" id="Phobius"/>
    </source>
</evidence>
<feature type="binding site" description="axial binding residue" evidence="9">
    <location>
        <position position="420"/>
    </location>
    <ligand>
        <name>heme</name>
        <dbReference type="ChEBI" id="CHEBI:30413"/>
    </ligand>
    <ligandPart>
        <name>Fe</name>
        <dbReference type="ChEBI" id="CHEBI:18248"/>
    </ligandPart>
</feature>
<keyword evidence="5 9" id="KW-0479">Metal-binding</keyword>
<reference evidence="11 12" key="1">
    <citation type="submission" date="2014-04" db="EMBL/GenBank/DDBJ databases">
        <title>Evolutionary Origins and Diversification of the Mycorrhizal Mutualists.</title>
        <authorList>
            <consortium name="DOE Joint Genome Institute"/>
            <consortium name="Mycorrhizal Genomics Consortium"/>
            <person name="Kohler A."/>
            <person name="Kuo A."/>
            <person name="Nagy L.G."/>
            <person name="Floudas D."/>
            <person name="Copeland A."/>
            <person name="Barry K.W."/>
            <person name="Cichocki N."/>
            <person name="Veneault-Fourrey C."/>
            <person name="LaButti K."/>
            <person name="Lindquist E.A."/>
            <person name="Lipzen A."/>
            <person name="Lundell T."/>
            <person name="Morin E."/>
            <person name="Murat C."/>
            <person name="Riley R."/>
            <person name="Ohm R."/>
            <person name="Sun H."/>
            <person name="Tunlid A."/>
            <person name="Henrissat B."/>
            <person name="Grigoriev I.V."/>
            <person name="Hibbett D.S."/>
            <person name="Martin F."/>
        </authorList>
    </citation>
    <scope>NUCLEOTIDE SEQUENCE [LARGE SCALE GENOMIC DNA]</scope>
    <source>
        <strain evidence="11 12">FD-317 M1</strain>
    </source>
</reference>
<dbReference type="HOGENOM" id="CLU_001570_2_3_1"/>
<dbReference type="GO" id="GO:0016705">
    <property type="term" value="F:oxidoreductase activity, acting on paired donors, with incorporation or reduction of molecular oxygen"/>
    <property type="evidence" value="ECO:0007669"/>
    <property type="project" value="InterPro"/>
</dbReference>
<keyword evidence="10" id="KW-0472">Membrane</keyword>
<dbReference type="SUPFAM" id="SSF48264">
    <property type="entry name" value="Cytochrome P450"/>
    <property type="match status" value="1"/>
</dbReference>
<keyword evidence="7 9" id="KW-0408">Iron</keyword>
<sequence length="515" mass="58818">MSLGGSLIVYISFLGFWLWFRKLRNTLPYPPGPEPHILLGNLKDVPVEYQWIEYTKWAKKYGDIMHLNILGQHLVIVSSEAVAKDLFEKRSANYSDRPEIGHYGDEWRRDRRVLHQKLRSQNAEELHPLELSKAHELLRNLLDSPMDFENHFQVYPASVVIQLLYGHEVTREDPLINLVLETIWLFSGAVFPGTNLLNVFPSLKHIPEWLPVPIIQPLLQRCAKSRALLTQMQDIPFNFVKRDMEQNATVQCWISELLEKNKQEEQKLPESVIKAMGASLFAAATETVLAVLSTFVLAMILFPDVQKQAQQEIDLVVGNSRLPTFEDRPSLPYLDALIRELFRWHGPAPLGIPHAVISDDIYNGYFIPKGATIVYNHWAMWRDQQVYQDPEVFNPKRFLDNDGQLTGHVPPTYGFGRRICIGRSMGDATVWIAIVLILAVFDIKKARDKFGKEIEVHEQFTDGVCTTSVHLLLSPSNRKFTKVDLGEFLPNSGKSVGVVLVDLLCSELELENGFD</sequence>
<evidence type="ECO:0000256" key="3">
    <source>
        <dbReference type="ARBA" id="ARBA00010617"/>
    </source>
</evidence>
<dbReference type="PANTHER" id="PTHR46300">
    <property type="entry name" value="P450, PUTATIVE (EUROFUNG)-RELATED-RELATED"/>
    <property type="match status" value="1"/>
</dbReference>
<proteinExistence type="inferred from homology"/>
<dbReference type="PANTHER" id="PTHR46300:SF7">
    <property type="entry name" value="P450, PUTATIVE (EUROFUNG)-RELATED"/>
    <property type="match status" value="1"/>
</dbReference>
<dbReference type="Gene3D" id="1.10.630.10">
    <property type="entry name" value="Cytochrome P450"/>
    <property type="match status" value="1"/>
</dbReference>
<comment type="cofactor">
    <cofactor evidence="1 9">
        <name>heme</name>
        <dbReference type="ChEBI" id="CHEBI:30413"/>
    </cofactor>
</comment>
<evidence type="ECO:0000256" key="9">
    <source>
        <dbReference type="PIRSR" id="PIRSR602401-1"/>
    </source>
</evidence>
<evidence type="ECO:0000256" key="8">
    <source>
        <dbReference type="ARBA" id="ARBA00023033"/>
    </source>
</evidence>
<comment type="pathway">
    <text evidence="2">Secondary metabolite biosynthesis.</text>
</comment>
<dbReference type="InterPro" id="IPR002401">
    <property type="entry name" value="Cyt_P450_E_grp-I"/>
</dbReference>
<feature type="transmembrane region" description="Helical" evidence="10">
    <location>
        <begin position="6"/>
        <end position="23"/>
    </location>
</feature>
<dbReference type="Pfam" id="PF00067">
    <property type="entry name" value="p450"/>
    <property type="match status" value="1"/>
</dbReference>
<dbReference type="GO" id="GO:0004497">
    <property type="term" value="F:monooxygenase activity"/>
    <property type="evidence" value="ECO:0007669"/>
    <property type="project" value="UniProtKB-KW"/>
</dbReference>